<dbReference type="EMBL" id="CP019646">
    <property type="protein sequence ID" value="AQQ72602.1"/>
    <property type="molecule type" value="Genomic_DNA"/>
</dbReference>
<evidence type="ECO:0000313" key="2">
    <source>
        <dbReference type="Proteomes" id="UP000188181"/>
    </source>
</evidence>
<dbReference type="KEGG" id="pbas:SMSP2_02992"/>
<dbReference type="AlphaFoldDB" id="A0A1Q2MJE6"/>
<keyword evidence="2" id="KW-1185">Reference proteome</keyword>
<dbReference type="Proteomes" id="UP000188181">
    <property type="component" value="Chromosome"/>
</dbReference>
<protein>
    <submittedName>
        <fullName evidence="1">Uncharacterized protein</fullName>
    </submittedName>
</protein>
<sequence length="77" mass="8964">MSSNYSTDVMKNRDVCNRLYWDNLSTYYIWRGYSNLHMKKNFYGQVLHTVKATCGKPVETSCGKPAQKADYRDNKAT</sequence>
<name>A0A1Q2MJE6_9BACT</name>
<accession>A0A1Q2MJE6</accession>
<proteinExistence type="predicted"/>
<evidence type="ECO:0000313" key="1">
    <source>
        <dbReference type="EMBL" id="AQQ72602.1"/>
    </source>
</evidence>
<gene>
    <name evidence="1" type="ORF">SMSP2_02992</name>
</gene>
<organism evidence="1 2">
    <name type="scientific">Limihaloglobus sulfuriphilus</name>
    <dbReference type="NCBI Taxonomy" id="1851148"/>
    <lineage>
        <taxon>Bacteria</taxon>
        <taxon>Pseudomonadati</taxon>
        <taxon>Planctomycetota</taxon>
        <taxon>Phycisphaerae</taxon>
        <taxon>Sedimentisphaerales</taxon>
        <taxon>Sedimentisphaeraceae</taxon>
        <taxon>Limihaloglobus</taxon>
    </lineage>
</organism>
<reference evidence="2" key="1">
    <citation type="submission" date="2017-02" db="EMBL/GenBank/DDBJ databases">
        <title>Comparative genomics and description of representatives of a novel lineage of planctomycetes thriving in anoxic sediments.</title>
        <authorList>
            <person name="Spring S."/>
            <person name="Bunk B."/>
            <person name="Sproer C."/>
        </authorList>
    </citation>
    <scope>NUCLEOTIDE SEQUENCE [LARGE SCALE GENOMIC DNA]</scope>
    <source>
        <strain evidence="2">SM-Chi-D1</strain>
    </source>
</reference>